<organism evidence="1 2">
    <name type="scientific">Catenuloplanes niger</name>
    <dbReference type="NCBI Taxonomy" id="587534"/>
    <lineage>
        <taxon>Bacteria</taxon>
        <taxon>Bacillati</taxon>
        <taxon>Actinomycetota</taxon>
        <taxon>Actinomycetes</taxon>
        <taxon>Micromonosporales</taxon>
        <taxon>Micromonosporaceae</taxon>
        <taxon>Catenuloplanes</taxon>
    </lineage>
</organism>
<dbReference type="RefSeq" id="WP_310423526.1">
    <property type="nucleotide sequence ID" value="NZ_JAVDYC010000001.1"/>
</dbReference>
<comment type="caution">
    <text evidence="1">The sequence shown here is derived from an EMBL/GenBank/DDBJ whole genome shotgun (WGS) entry which is preliminary data.</text>
</comment>
<evidence type="ECO:0000313" key="1">
    <source>
        <dbReference type="EMBL" id="MDR7326943.1"/>
    </source>
</evidence>
<gene>
    <name evidence="1" type="ORF">J2S44_007193</name>
</gene>
<accession>A0AAE3ZVU5</accession>
<protein>
    <submittedName>
        <fullName evidence="1">Uncharacterized protein</fullName>
    </submittedName>
</protein>
<sequence length="61" mass="7092">MTRRRVAADGLPHRPYLLSLRPAKGRLDDDSAAVRGPRRWFDVLERRRPRGPARGRRCDRG</sequence>
<proteinExistence type="predicted"/>
<evidence type="ECO:0000313" key="2">
    <source>
        <dbReference type="Proteomes" id="UP001183629"/>
    </source>
</evidence>
<dbReference type="Proteomes" id="UP001183629">
    <property type="component" value="Unassembled WGS sequence"/>
</dbReference>
<dbReference type="AlphaFoldDB" id="A0AAE3ZVU5"/>
<dbReference type="EMBL" id="JAVDYC010000001">
    <property type="protein sequence ID" value="MDR7326943.1"/>
    <property type="molecule type" value="Genomic_DNA"/>
</dbReference>
<reference evidence="1 2" key="1">
    <citation type="submission" date="2023-07" db="EMBL/GenBank/DDBJ databases">
        <title>Sequencing the genomes of 1000 actinobacteria strains.</title>
        <authorList>
            <person name="Klenk H.-P."/>
        </authorList>
    </citation>
    <scope>NUCLEOTIDE SEQUENCE [LARGE SCALE GENOMIC DNA]</scope>
    <source>
        <strain evidence="1 2">DSM 44711</strain>
    </source>
</reference>
<keyword evidence="2" id="KW-1185">Reference proteome</keyword>
<name>A0AAE3ZVU5_9ACTN</name>